<keyword evidence="2" id="KW-0812">Transmembrane</keyword>
<keyword evidence="3" id="KW-0732">Signal</keyword>
<feature type="transmembrane region" description="Helical" evidence="2">
    <location>
        <begin position="110"/>
        <end position="128"/>
    </location>
</feature>
<evidence type="ECO:0000313" key="4">
    <source>
        <dbReference type="EMBL" id="ADH89492.1"/>
    </source>
</evidence>
<accession>D7A1D4</accession>
<feature type="region of interest" description="Disordered" evidence="1">
    <location>
        <begin position="27"/>
        <end position="57"/>
    </location>
</feature>
<organism evidence="4 5">
    <name type="scientific">Ancylobacter novellus (strain ATCC 8093 / DSM 506 / JCM 20403 / CCM 1077 / IAM 12100 / NBRC 12443 / NCIMB 10456)</name>
    <name type="common">Starkeya novella</name>
    <dbReference type="NCBI Taxonomy" id="639283"/>
    <lineage>
        <taxon>Bacteria</taxon>
        <taxon>Pseudomonadati</taxon>
        <taxon>Pseudomonadota</taxon>
        <taxon>Alphaproteobacteria</taxon>
        <taxon>Hyphomicrobiales</taxon>
        <taxon>Xanthobacteraceae</taxon>
        <taxon>Ancylobacter</taxon>
    </lineage>
</organism>
<keyword evidence="2" id="KW-1133">Transmembrane helix</keyword>
<feature type="transmembrane region" description="Helical" evidence="2">
    <location>
        <begin position="62"/>
        <end position="89"/>
    </location>
</feature>
<protein>
    <recommendedName>
        <fullName evidence="6">17 kDa surface antigen</fullName>
    </recommendedName>
</protein>
<name>D7A1D4_ANCN5</name>
<evidence type="ECO:0000256" key="3">
    <source>
        <dbReference type="SAM" id="SignalP"/>
    </source>
</evidence>
<dbReference type="AlphaFoldDB" id="D7A1D4"/>
<evidence type="ECO:0000256" key="1">
    <source>
        <dbReference type="SAM" id="MobiDB-lite"/>
    </source>
</evidence>
<evidence type="ECO:0000256" key="2">
    <source>
        <dbReference type="SAM" id="Phobius"/>
    </source>
</evidence>
<feature type="signal peptide" evidence="3">
    <location>
        <begin position="1"/>
        <end position="23"/>
    </location>
</feature>
<proteinExistence type="predicted"/>
<dbReference type="EMBL" id="CP002026">
    <property type="protein sequence ID" value="ADH89492.1"/>
    <property type="molecule type" value="Genomic_DNA"/>
</dbReference>
<dbReference type="Proteomes" id="UP000006633">
    <property type="component" value="Chromosome"/>
</dbReference>
<sequence length="130" mass="12532">MRSLILALTLLTFGAASILPAAAQNQAPATVTPPGTEVVPSTSLSDSVPKPEDPDATDPYQIVAITVGAVGGIMVANMLTAGLATPAIAAAGGGGTMAAGAGSAMMASQIAVSAVGAVVGGYVGYWVYGN</sequence>
<keyword evidence="2" id="KW-0472">Membrane</keyword>
<reference evidence="4 5" key="1">
    <citation type="journal article" date="2012" name="Stand. Genomic Sci.">
        <title>Complete genome sequence of the facultatively chemolithoautotrophic and methylotrophic alpha Proteobacterium Starkeya novella type strain (ATCC 8093(T)).</title>
        <authorList>
            <person name="Kappler U."/>
            <person name="Davenport K."/>
            <person name="Beatson S."/>
            <person name="Lucas S."/>
            <person name="Lapidus A."/>
            <person name="Copeland A."/>
            <person name="Berry K.W."/>
            <person name="Glavina Del Rio T."/>
            <person name="Hammon N."/>
            <person name="Dalin E."/>
            <person name="Tice H."/>
            <person name="Pitluck S."/>
            <person name="Richardson P."/>
            <person name="Bruce D."/>
            <person name="Goodwin L.A."/>
            <person name="Han C."/>
            <person name="Tapia R."/>
            <person name="Detter J.C."/>
            <person name="Chang Y.J."/>
            <person name="Jeffries C.D."/>
            <person name="Land M."/>
            <person name="Hauser L."/>
            <person name="Kyrpides N.C."/>
            <person name="Goker M."/>
            <person name="Ivanova N."/>
            <person name="Klenk H.P."/>
            <person name="Woyke T."/>
        </authorList>
    </citation>
    <scope>NUCLEOTIDE SEQUENCE [LARGE SCALE GENOMIC DNA]</scope>
    <source>
        <strain evidence="5">ATCC 8093 / DSM 506 / JCM 20403 / CCM 1077 / IAM 12100 / NBRC 12443 / NCIMB 10456</strain>
    </source>
</reference>
<gene>
    <name evidence="4" type="ordered locus">Snov_2196</name>
</gene>
<dbReference type="HOGENOM" id="CLU_1936836_0_0_5"/>
<dbReference type="KEGG" id="sno:Snov_2196"/>
<dbReference type="RefSeq" id="WP_013166996.1">
    <property type="nucleotide sequence ID" value="NC_014217.1"/>
</dbReference>
<evidence type="ECO:0008006" key="6">
    <source>
        <dbReference type="Google" id="ProtNLM"/>
    </source>
</evidence>
<evidence type="ECO:0000313" key="5">
    <source>
        <dbReference type="Proteomes" id="UP000006633"/>
    </source>
</evidence>
<feature type="chain" id="PRO_5003092199" description="17 kDa surface antigen" evidence="3">
    <location>
        <begin position="24"/>
        <end position="130"/>
    </location>
</feature>
<keyword evidence="5" id="KW-1185">Reference proteome</keyword>